<name>A0A1G2DIJ7_9BACT</name>
<proteinExistence type="predicted"/>
<dbReference type="STRING" id="1798665.A2942_01115"/>
<dbReference type="AlphaFoldDB" id="A0A1G2DIJ7"/>
<comment type="caution">
    <text evidence="1">The sequence shown here is derived from an EMBL/GenBank/DDBJ whole genome shotgun (WGS) entry which is preliminary data.</text>
</comment>
<dbReference type="Proteomes" id="UP000178534">
    <property type="component" value="Unassembled WGS sequence"/>
</dbReference>
<sequence>MILAILYGAYTPKPTRHALFKDLLAMLNENLEEKELRVCAYAGSKRRVAGSFFPELSEAMEQIREIYGTERFSLKMLPPTPYHAFVDYVFTYPELLGKEVGLNELFNRLSVHGQKTEKHFTQGKLSHPGGSRS</sequence>
<gene>
    <name evidence="1" type="ORF">A2942_01115</name>
</gene>
<dbReference type="EMBL" id="MHLP01000007">
    <property type="protein sequence ID" value="OGZ13429.1"/>
    <property type="molecule type" value="Genomic_DNA"/>
</dbReference>
<accession>A0A1G2DIJ7</accession>
<organism evidence="1 2">
    <name type="scientific">Candidatus Lloydbacteria bacterium RIFCSPLOWO2_01_FULL_50_20</name>
    <dbReference type="NCBI Taxonomy" id="1798665"/>
    <lineage>
        <taxon>Bacteria</taxon>
        <taxon>Candidatus Lloydiibacteriota</taxon>
    </lineage>
</organism>
<evidence type="ECO:0000313" key="1">
    <source>
        <dbReference type="EMBL" id="OGZ13429.1"/>
    </source>
</evidence>
<evidence type="ECO:0000313" key="2">
    <source>
        <dbReference type="Proteomes" id="UP000178534"/>
    </source>
</evidence>
<protein>
    <submittedName>
        <fullName evidence="1">Uncharacterized protein</fullName>
    </submittedName>
</protein>
<reference evidence="1 2" key="1">
    <citation type="journal article" date="2016" name="Nat. Commun.">
        <title>Thousands of microbial genomes shed light on interconnected biogeochemical processes in an aquifer system.</title>
        <authorList>
            <person name="Anantharaman K."/>
            <person name="Brown C.T."/>
            <person name="Hug L.A."/>
            <person name="Sharon I."/>
            <person name="Castelle C.J."/>
            <person name="Probst A.J."/>
            <person name="Thomas B.C."/>
            <person name="Singh A."/>
            <person name="Wilkins M.J."/>
            <person name="Karaoz U."/>
            <person name="Brodie E.L."/>
            <person name="Williams K.H."/>
            <person name="Hubbard S.S."/>
            <person name="Banfield J.F."/>
        </authorList>
    </citation>
    <scope>NUCLEOTIDE SEQUENCE [LARGE SCALE GENOMIC DNA]</scope>
</reference>